<accession>A0A0W1A695</accession>
<evidence type="ECO:0000313" key="6">
    <source>
        <dbReference type="Proteomes" id="UP000054662"/>
    </source>
</evidence>
<dbReference type="Gene3D" id="3.60.130.10">
    <property type="entry name" value="Clavaminate synthase-like"/>
    <property type="match status" value="1"/>
</dbReference>
<dbReference type="PATRIC" id="fig|45076.6.peg.2139"/>
<dbReference type="OrthoDB" id="9769888at2"/>
<keyword evidence="3" id="KW-0045">Antibiotic biosynthesis</keyword>
<evidence type="ECO:0000259" key="4">
    <source>
        <dbReference type="Pfam" id="PF02668"/>
    </source>
</evidence>
<dbReference type="PANTHER" id="PTHR10696">
    <property type="entry name" value="GAMMA-BUTYROBETAINE HYDROXYLASE-RELATED"/>
    <property type="match status" value="1"/>
</dbReference>
<dbReference type="Pfam" id="PF02668">
    <property type="entry name" value="TauD"/>
    <property type="match status" value="1"/>
</dbReference>
<keyword evidence="2" id="KW-0560">Oxidoreductase</keyword>
<comment type="caution">
    <text evidence="5">The sequence shown here is derived from an EMBL/GenBank/DDBJ whole genome shotgun (WGS) entry which is preliminary data.</text>
</comment>
<name>A0A0W1A695_9GAMM</name>
<feature type="domain" description="TauD/TfdA-like" evidence="4">
    <location>
        <begin position="39"/>
        <end position="341"/>
    </location>
</feature>
<protein>
    <submittedName>
        <fullName evidence="5">Regulatory protein, SyrP-like protein</fullName>
    </submittedName>
</protein>
<proteinExistence type="predicted"/>
<dbReference type="AlphaFoldDB" id="A0A0W1A695"/>
<dbReference type="SUPFAM" id="SSF51197">
    <property type="entry name" value="Clavaminate synthase-like"/>
    <property type="match status" value="1"/>
</dbReference>
<comment type="cofactor">
    <cofactor evidence="1">
        <name>Fe(2+)</name>
        <dbReference type="ChEBI" id="CHEBI:29033"/>
    </cofactor>
</comment>
<dbReference type="PANTHER" id="PTHR10696:SF56">
    <property type="entry name" value="TAUD_TFDA-LIKE DOMAIN-CONTAINING PROTEIN"/>
    <property type="match status" value="1"/>
</dbReference>
<dbReference type="InterPro" id="IPR003819">
    <property type="entry name" value="TauD/TfdA-like"/>
</dbReference>
<sequence>MAFNMMMHPELNIPVIVATVSGGEQDPDFLVQLILQHRPKCLKLLVEFGAILFRGFGCHDVGHFSKVVTACNLGIRCTTKDYEISRTLMADEIYTSSDLPASVFLPLHHEKPRTKNPPNHIYFCCNTPAQKGGATLFGNAAIIWDNIPESIRKNILCHGIVYRQFFHGSSIKHYFIKKALNASSARTWMDYFGTVEKSKVEERLNNEGLQWEWVNKNNDLIVLNYLPGVVPHPVTGQNLWFNSAGYLNFYSNLLYGELNSLSSSQYWMNRYLIAKDMLPIVCHYGNNIAFSSAEISQINHVIQQHTYPINWHKGDFMVVDNFTFMHGKEPHFGDRLLYGCMTQYQSNPFYF</sequence>
<dbReference type="EMBL" id="LNZC01000027">
    <property type="protein sequence ID" value="KTD76736.1"/>
    <property type="molecule type" value="Genomic_DNA"/>
</dbReference>
<evidence type="ECO:0000256" key="1">
    <source>
        <dbReference type="ARBA" id="ARBA00001954"/>
    </source>
</evidence>
<dbReference type="GO" id="GO:0017000">
    <property type="term" value="P:antibiotic biosynthetic process"/>
    <property type="evidence" value="ECO:0007669"/>
    <property type="project" value="UniProtKB-KW"/>
</dbReference>
<organism evidence="5 6">
    <name type="scientific">Legionella worsleiensis</name>
    <dbReference type="NCBI Taxonomy" id="45076"/>
    <lineage>
        <taxon>Bacteria</taxon>
        <taxon>Pseudomonadati</taxon>
        <taxon>Pseudomonadota</taxon>
        <taxon>Gammaproteobacteria</taxon>
        <taxon>Legionellales</taxon>
        <taxon>Legionellaceae</taxon>
        <taxon>Legionella</taxon>
    </lineage>
</organism>
<dbReference type="InterPro" id="IPR050411">
    <property type="entry name" value="AlphaKG_dependent_hydroxylases"/>
</dbReference>
<keyword evidence="6" id="KW-1185">Reference proteome</keyword>
<evidence type="ECO:0000256" key="3">
    <source>
        <dbReference type="ARBA" id="ARBA00023194"/>
    </source>
</evidence>
<evidence type="ECO:0000256" key="2">
    <source>
        <dbReference type="ARBA" id="ARBA00023002"/>
    </source>
</evidence>
<dbReference type="Proteomes" id="UP000054662">
    <property type="component" value="Unassembled WGS sequence"/>
</dbReference>
<gene>
    <name evidence="5" type="ORF">Lwor_1961</name>
</gene>
<dbReference type="STRING" id="45076.Lwor_1961"/>
<reference evidence="5 6" key="1">
    <citation type="submission" date="2015-11" db="EMBL/GenBank/DDBJ databases">
        <title>Genomic analysis of 38 Legionella species identifies large and diverse effector repertoires.</title>
        <authorList>
            <person name="Burstein D."/>
            <person name="Amaro F."/>
            <person name="Zusman T."/>
            <person name="Lifshitz Z."/>
            <person name="Cohen O."/>
            <person name="Gilbert J.A."/>
            <person name="Pupko T."/>
            <person name="Shuman H.A."/>
            <person name="Segal G."/>
        </authorList>
    </citation>
    <scope>NUCLEOTIDE SEQUENCE [LARGE SCALE GENOMIC DNA]</scope>
    <source>
        <strain evidence="5 6">ATCC 49508</strain>
    </source>
</reference>
<evidence type="ECO:0000313" key="5">
    <source>
        <dbReference type="EMBL" id="KTD76736.1"/>
    </source>
</evidence>
<dbReference type="RefSeq" id="WP_058493733.1">
    <property type="nucleotide sequence ID" value="NZ_CBCRUR010000004.1"/>
</dbReference>
<dbReference type="GO" id="GO:0016706">
    <property type="term" value="F:2-oxoglutarate-dependent dioxygenase activity"/>
    <property type="evidence" value="ECO:0007669"/>
    <property type="project" value="UniProtKB-ARBA"/>
</dbReference>
<dbReference type="InterPro" id="IPR042098">
    <property type="entry name" value="TauD-like_sf"/>
</dbReference>